<keyword evidence="4" id="KW-0614">Plasmid</keyword>
<dbReference type="NCBIfam" id="NF033729">
    <property type="entry name" value="borfam54_2"/>
    <property type="match status" value="1"/>
</dbReference>
<keyword evidence="1" id="KW-0175">Coiled coil</keyword>
<evidence type="ECO:0000256" key="2">
    <source>
        <dbReference type="SAM" id="MobiDB-lite"/>
    </source>
</evidence>
<dbReference type="Gene3D" id="1.10.3160.10">
    <property type="entry name" value="Bbcrasp-1"/>
    <property type="match status" value="1"/>
</dbReference>
<keyword evidence="3" id="KW-0732">Signal</keyword>
<dbReference type="Pfam" id="PF05714">
    <property type="entry name" value="PFam54_60"/>
    <property type="match status" value="1"/>
</dbReference>
<name>B8F1P1_BORGR</name>
<dbReference type="EMBL" id="CP001308">
    <property type="protein sequence ID" value="ACL34819.1"/>
    <property type="molecule type" value="Genomic_DNA"/>
</dbReference>
<dbReference type="RefSeq" id="WP_015939516.1">
    <property type="nucleotide sequence ID" value="NC_011859.1"/>
</dbReference>
<keyword evidence="5" id="KW-1185">Reference proteome</keyword>
<evidence type="ECO:0000256" key="1">
    <source>
        <dbReference type="SAM" id="Coils"/>
    </source>
</evidence>
<evidence type="ECO:0000313" key="4">
    <source>
        <dbReference type="EMBL" id="ACL34819.1"/>
    </source>
</evidence>
<sequence>MKKTKLNIIKVNILTTILTLICISCAVNKIDPESKSKTNTKDFENKSQDLKPSNTKNKDLEPLEKNSKETIISKLEKMIKDLEDQKDQEDTEIAKITNTQIDFLENFKSEPHDTISEDIEMKIKRIIYSSLNYEIEKINTLKEILDKLYKNHKYKTTARNFILNISIKIQFQIENALELMKEEIEDASEILNQERYEILLKHVEPSLNLKQKFEKILNETIKAYNQDLDNIKSNEDQLAKHMDENYKEFDPLNLDY</sequence>
<organism evidence="4 5">
    <name type="scientific">Borreliella garinii PBr</name>
    <dbReference type="NCBI Taxonomy" id="498743"/>
    <lineage>
        <taxon>Bacteria</taxon>
        <taxon>Pseudomonadati</taxon>
        <taxon>Spirochaetota</taxon>
        <taxon>Spirochaetia</taxon>
        <taxon>Spirochaetales</taxon>
        <taxon>Borreliaceae</taxon>
        <taxon>Borreliella</taxon>
    </lineage>
</organism>
<dbReference type="Proteomes" id="UP000006103">
    <property type="component" value="Plasmid PBr_lp54"/>
</dbReference>
<gene>
    <name evidence="4" type="ORF">BGAPBR_A0068</name>
</gene>
<dbReference type="InterPro" id="IPR008421">
    <property type="entry name" value="Borrelia_lipoprotein_PFam54/60"/>
</dbReference>
<feature type="coiled-coil region" evidence="1">
    <location>
        <begin position="65"/>
        <end position="99"/>
    </location>
</feature>
<proteinExistence type="predicted"/>
<dbReference type="AlphaFoldDB" id="B8F1P1"/>
<evidence type="ECO:0000313" key="5">
    <source>
        <dbReference type="Proteomes" id="UP000006103"/>
    </source>
</evidence>
<evidence type="ECO:0000256" key="3">
    <source>
        <dbReference type="SAM" id="SignalP"/>
    </source>
</evidence>
<feature type="region of interest" description="Disordered" evidence="2">
    <location>
        <begin position="34"/>
        <end position="63"/>
    </location>
</feature>
<accession>B8F1P1</accession>
<feature type="signal peptide" evidence="3">
    <location>
        <begin position="1"/>
        <end position="26"/>
    </location>
</feature>
<feature type="chain" id="PRO_5002871256" evidence="3">
    <location>
        <begin position="27"/>
        <end position="256"/>
    </location>
</feature>
<geneLocation type="plasmid" evidence="4 5">
    <name>PBr_lp54</name>
</geneLocation>
<feature type="coiled-coil region" evidence="1">
    <location>
        <begin position="173"/>
        <end position="241"/>
    </location>
</feature>
<protein>
    <submittedName>
        <fullName evidence="4">Crasp-1 protein</fullName>
    </submittedName>
</protein>
<feature type="compositionally biased region" description="Basic and acidic residues" evidence="2">
    <location>
        <begin position="34"/>
        <end position="49"/>
    </location>
</feature>
<reference evidence="4 5" key="1">
    <citation type="journal article" date="2011" name="J. Bacteriol.">
        <title>Whole-genome sequences of two Borrelia afzelii and two Borrelia garinii Lyme disease agent isolates.</title>
        <authorList>
            <person name="Casjens S.R."/>
            <person name="Mongodin E.F."/>
            <person name="Qiu W.-G."/>
            <person name="Dunn J.J."/>
            <person name="Luft B.J."/>
            <person name="Fraser-Liggett C.M."/>
            <person name="Schutzer S.E."/>
        </authorList>
    </citation>
    <scope>NUCLEOTIDE SEQUENCE [LARGE SCALE GENOMIC DNA]</scope>
    <source>
        <strain evidence="4 5">PBr</strain>
    </source>
</reference>